<dbReference type="EMBL" id="KY290948">
    <property type="protein sequence ID" value="APU00529.1"/>
    <property type="molecule type" value="Genomic_DNA"/>
</dbReference>
<protein>
    <recommendedName>
        <fullName evidence="3">Host specificity protein</fullName>
    </recommendedName>
</protein>
<organism evidence="1 2">
    <name type="scientific">Aeromonas phage 44RR2.8t.2</name>
    <dbReference type="NCBI Taxonomy" id="1932900"/>
    <lineage>
        <taxon>Viruses</taxon>
        <taxon>Duplodnaviria</taxon>
        <taxon>Heunggongvirae</taxon>
        <taxon>Uroviricota</taxon>
        <taxon>Caudoviricetes</taxon>
        <taxon>Pantevenvirales</taxon>
        <taxon>Straboviridae</taxon>
        <taxon>Biquartavirus</taxon>
        <taxon>Biquartavirus 44RR2</taxon>
    </lineage>
</organism>
<evidence type="ECO:0000313" key="2">
    <source>
        <dbReference type="Proteomes" id="UP000222894"/>
    </source>
</evidence>
<name>A0A219Y981_9CAUD</name>
<reference evidence="1 2" key="1">
    <citation type="journal article" date="2017" name="Sci. Rep.">
        <title>Characterization and diversity of phages infecting Aeromonas salmonicida subsp. salmonicida.</title>
        <authorList>
            <person name="Vincent A.T."/>
            <person name="Paquet V.E."/>
            <person name="Bernatchez A."/>
            <person name="Tremblay D.M."/>
            <person name="Moineau S."/>
            <person name="Charette S.J."/>
        </authorList>
    </citation>
    <scope>NUCLEOTIDE SEQUENCE [LARGE SCALE GENOMIC DNA]</scope>
</reference>
<evidence type="ECO:0008006" key="3">
    <source>
        <dbReference type="Google" id="ProtNLM"/>
    </source>
</evidence>
<evidence type="ECO:0000313" key="1">
    <source>
        <dbReference type="EMBL" id="APU00529.1"/>
    </source>
</evidence>
<sequence length="195" mass="22359">MSFKKLAQFIRTKVSVFVTKNVSIEDQYTQAADQVITEITKLEKVFVKSEKEEARLRKIASEKEIEAIRKDDEIRRLITKNIPVDTHAKLAILYRRTGLALINKADELVKMRDEIKHAVVSLDNQRQDLAVKLEYIRETRNAESLGISCADDVVELAALTKIDVNDVMMRIETFNGDKRTEVTSSEVEDYINSLK</sequence>
<accession>A0A219Y981</accession>
<proteinExistence type="predicted"/>
<dbReference type="Proteomes" id="UP000222894">
    <property type="component" value="Genome"/>
</dbReference>